<keyword evidence="2" id="KW-1133">Transmembrane helix</keyword>
<gene>
    <name evidence="4" type="ORF">C4N24_02085</name>
    <name evidence="3" type="ORF">GKE10_02700</name>
</gene>
<feature type="transmembrane region" description="Helical" evidence="2">
    <location>
        <begin position="51"/>
        <end position="69"/>
    </location>
</feature>
<dbReference type="EMBL" id="WKQM01000003">
    <property type="protein sequence ID" value="MSC50834.1"/>
    <property type="molecule type" value="Genomic_DNA"/>
</dbReference>
<dbReference type="EMBL" id="PRLD01000001">
    <property type="protein sequence ID" value="RAW60919.1"/>
    <property type="molecule type" value="Genomic_DNA"/>
</dbReference>
<organism evidence="4 5">
    <name type="scientific">Faecalibacterium prausnitzii</name>
    <dbReference type="NCBI Taxonomy" id="853"/>
    <lineage>
        <taxon>Bacteria</taxon>
        <taxon>Bacillati</taxon>
        <taxon>Bacillota</taxon>
        <taxon>Clostridia</taxon>
        <taxon>Eubacteriales</taxon>
        <taxon>Oscillospiraceae</taxon>
        <taxon>Faecalibacterium</taxon>
    </lineage>
</organism>
<dbReference type="AlphaFoldDB" id="A0A329UHN4"/>
<reference evidence="4 5" key="1">
    <citation type="submission" date="2018-02" db="EMBL/GenBank/DDBJ databases">
        <title>Complete genome sequencing of Faecalibacterium prausnitzii strains isolated from the human gut.</title>
        <authorList>
            <person name="Fitzgerald B.C."/>
            <person name="Shkoporov A.N."/>
            <person name="Ross P.R."/>
            <person name="Hill C."/>
        </authorList>
    </citation>
    <scope>NUCLEOTIDE SEQUENCE [LARGE SCALE GENOMIC DNA]</scope>
    <source>
        <strain evidence="4 5">APC923/51-1</strain>
    </source>
</reference>
<evidence type="ECO:0000256" key="2">
    <source>
        <dbReference type="SAM" id="Phobius"/>
    </source>
</evidence>
<evidence type="ECO:0000313" key="6">
    <source>
        <dbReference type="Proteomes" id="UP000462091"/>
    </source>
</evidence>
<protein>
    <submittedName>
        <fullName evidence="4">PrgI family protein</fullName>
    </submittedName>
</protein>
<feature type="transmembrane region" description="Helical" evidence="2">
    <location>
        <begin position="26"/>
        <end position="45"/>
    </location>
</feature>
<evidence type="ECO:0000256" key="1">
    <source>
        <dbReference type="SAM" id="MobiDB-lite"/>
    </source>
</evidence>
<comment type="caution">
    <text evidence="4">The sequence shown here is derived from an EMBL/GenBank/DDBJ whole genome shotgun (WGS) entry which is preliminary data.</text>
</comment>
<name>A0A329UHN4_9FIRM</name>
<feature type="region of interest" description="Disordered" evidence="1">
    <location>
        <begin position="122"/>
        <end position="163"/>
    </location>
</feature>
<evidence type="ECO:0000313" key="5">
    <source>
        <dbReference type="Proteomes" id="UP000251281"/>
    </source>
</evidence>
<keyword evidence="2" id="KW-0472">Membrane</keyword>
<dbReference type="InterPro" id="IPR024414">
    <property type="entry name" value="Uncharacterised_PrgI"/>
</dbReference>
<keyword evidence="2" id="KW-0812">Transmembrane</keyword>
<evidence type="ECO:0000313" key="3">
    <source>
        <dbReference type="EMBL" id="MSC50834.1"/>
    </source>
</evidence>
<dbReference type="Proteomes" id="UP000462091">
    <property type="component" value="Unassembled WGS sequence"/>
</dbReference>
<accession>A0A329UHN4</accession>
<proteinExistence type="predicted"/>
<feature type="compositionally biased region" description="Polar residues" evidence="1">
    <location>
        <begin position="122"/>
        <end position="133"/>
    </location>
</feature>
<reference evidence="3 6" key="2">
    <citation type="journal article" date="2019" name="Nat. Med.">
        <title>A library of human gut bacterial isolates paired with longitudinal multiomics data enables mechanistic microbiome research.</title>
        <authorList>
            <person name="Poyet M."/>
            <person name="Groussin M."/>
            <person name="Gibbons S.M."/>
            <person name="Avila-Pacheco J."/>
            <person name="Jiang X."/>
            <person name="Kearney S.M."/>
            <person name="Perrotta A.R."/>
            <person name="Berdy B."/>
            <person name="Zhao S."/>
            <person name="Lieberman T.D."/>
            <person name="Swanson P.K."/>
            <person name="Smith M."/>
            <person name="Roesemann S."/>
            <person name="Alexander J.E."/>
            <person name="Rich S.A."/>
            <person name="Livny J."/>
            <person name="Vlamakis H."/>
            <person name="Clish C."/>
            <person name="Bullock K."/>
            <person name="Deik A."/>
            <person name="Scott J."/>
            <person name="Pierce K.A."/>
            <person name="Xavier R.J."/>
            <person name="Alm E.J."/>
        </authorList>
    </citation>
    <scope>NUCLEOTIDE SEQUENCE [LARGE SCALE GENOMIC DNA]</scope>
    <source>
        <strain evidence="3 6">BIOML-B1</strain>
    </source>
</reference>
<evidence type="ECO:0000313" key="4">
    <source>
        <dbReference type="EMBL" id="RAW60919.1"/>
    </source>
</evidence>
<dbReference type="Proteomes" id="UP000251281">
    <property type="component" value="Unassembled WGS sequence"/>
</dbReference>
<sequence length="163" mass="18038">MAYVTITKDLTEVKDKVAFGLTKRQIVCFSLGGIAGVGTYFLTRHSLGNDLALLLLIALAAPFMLFGLYEKNGQPLEKILKNIIRVRLLAPAARPYQTNNRFAALERQARYEKEVQQLVSIQNKATGKNSRGLGTSRDPARHQADRRRQKACGKGNPAGKKRG</sequence>
<dbReference type="Pfam" id="PF12666">
    <property type="entry name" value="PrgI"/>
    <property type="match status" value="1"/>
</dbReference>